<protein>
    <submittedName>
        <fullName evidence="3">GT2 family glycosyltransferase</fullName>
    </submittedName>
</protein>
<dbReference type="SUPFAM" id="SSF53448">
    <property type="entry name" value="Nucleotide-diphospho-sugar transferases"/>
    <property type="match status" value="1"/>
</dbReference>
<sequence>MSISPISLFTRSLHSSVATLIRQSLRFLQARRDRAAAWHTTAKRDTCPCSANAHSLLIGYARSPFNCAAGSFVTPAISTIIVNYNAGAGLVSCIQSVINQVSEVILVDNASHDNSVALAEAQFAGDGRLRVIRNDTNLGFAAACNIGARAAHYPYWFFLNPDCICADASVAELYRVLTANPKAGMVGGLLLNLDGSEQAGGRRLTPTPGRTLVSALGLRHFAKRWPELLVDFNLHQQPLPDTPIRVEAISGACMLVKPAAVTEVGLWDDEYFLHCEDLDWCMRFVRAGWDILFVPSAPITHAQGVCSKSRPLFVEWHKHKGMTRFYRKFFRTSYSLPLLWLVIMAIWSRFGLIATANVLRRLIQRN</sequence>
<keyword evidence="1" id="KW-0472">Membrane</keyword>
<dbReference type="Pfam" id="PF00535">
    <property type="entry name" value="Glycos_transf_2"/>
    <property type="match status" value="1"/>
</dbReference>
<reference evidence="3 4" key="1">
    <citation type="submission" date="2023-07" db="EMBL/GenBank/DDBJ databases">
        <title>Sorghum-associated microbial communities from plants grown in Nebraska, USA.</title>
        <authorList>
            <person name="Schachtman D."/>
        </authorList>
    </citation>
    <scope>NUCLEOTIDE SEQUENCE [LARGE SCALE GENOMIC DNA]</scope>
    <source>
        <strain evidence="3 4">BE190</strain>
    </source>
</reference>
<dbReference type="EMBL" id="JAVDVX010000001">
    <property type="protein sequence ID" value="MDR7088711.1"/>
    <property type="molecule type" value="Genomic_DNA"/>
</dbReference>
<proteinExistence type="predicted"/>
<dbReference type="InterPro" id="IPR001173">
    <property type="entry name" value="Glyco_trans_2-like"/>
</dbReference>
<keyword evidence="4" id="KW-1185">Reference proteome</keyword>
<dbReference type="PANTHER" id="PTHR43179:SF7">
    <property type="entry name" value="RHAMNOSYLTRANSFERASE WBBL"/>
    <property type="match status" value="1"/>
</dbReference>
<dbReference type="Gene3D" id="3.90.550.10">
    <property type="entry name" value="Spore Coat Polysaccharide Biosynthesis Protein SpsA, Chain A"/>
    <property type="match status" value="1"/>
</dbReference>
<feature type="transmembrane region" description="Helical" evidence="1">
    <location>
        <begin position="338"/>
        <end position="359"/>
    </location>
</feature>
<dbReference type="PANTHER" id="PTHR43179">
    <property type="entry name" value="RHAMNOSYLTRANSFERASE WBBL"/>
    <property type="match status" value="1"/>
</dbReference>
<feature type="domain" description="Glycosyltransferase 2-like" evidence="2">
    <location>
        <begin position="78"/>
        <end position="197"/>
    </location>
</feature>
<accession>A0ABU1UU56</accession>
<evidence type="ECO:0000259" key="2">
    <source>
        <dbReference type="Pfam" id="PF00535"/>
    </source>
</evidence>
<dbReference type="RefSeq" id="WP_310068688.1">
    <property type="nucleotide sequence ID" value="NZ_JAVDVX010000001.1"/>
</dbReference>
<keyword evidence="1" id="KW-1133">Transmembrane helix</keyword>
<name>A0ABU1UU56_9GAMM</name>
<comment type="caution">
    <text evidence="3">The sequence shown here is derived from an EMBL/GenBank/DDBJ whole genome shotgun (WGS) entry which is preliminary data.</text>
</comment>
<organism evidence="3 4">
    <name type="scientific">Cellvibrio fibrivorans</name>
    <dbReference type="NCBI Taxonomy" id="126350"/>
    <lineage>
        <taxon>Bacteria</taxon>
        <taxon>Pseudomonadati</taxon>
        <taxon>Pseudomonadota</taxon>
        <taxon>Gammaproteobacteria</taxon>
        <taxon>Cellvibrionales</taxon>
        <taxon>Cellvibrionaceae</taxon>
        <taxon>Cellvibrio</taxon>
    </lineage>
</organism>
<gene>
    <name evidence="3" type="ORF">J2X05_000714</name>
</gene>
<evidence type="ECO:0000256" key="1">
    <source>
        <dbReference type="SAM" id="Phobius"/>
    </source>
</evidence>
<evidence type="ECO:0000313" key="3">
    <source>
        <dbReference type="EMBL" id="MDR7088711.1"/>
    </source>
</evidence>
<keyword evidence="1" id="KW-0812">Transmembrane</keyword>
<evidence type="ECO:0000313" key="4">
    <source>
        <dbReference type="Proteomes" id="UP001253595"/>
    </source>
</evidence>
<dbReference type="CDD" id="cd04186">
    <property type="entry name" value="GT_2_like_c"/>
    <property type="match status" value="1"/>
</dbReference>
<dbReference type="InterPro" id="IPR029044">
    <property type="entry name" value="Nucleotide-diphossugar_trans"/>
</dbReference>
<dbReference type="Proteomes" id="UP001253595">
    <property type="component" value="Unassembled WGS sequence"/>
</dbReference>